<protein>
    <submittedName>
        <fullName evidence="1">Uncharacterized protein</fullName>
    </submittedName>
</protein>
<dbReference type="OrthoDB" id="2306477at2759"/>
<name>A0A448WYD9_9PLAT</name>
<accession>A0A448WYD9</accession>
<organism evidence="1 2">
    <name type="scientific">Protopolystoma xenopodis</name>
    <dbReference type="NCBI Taxonomy" id="117903"/>
    <lineage>
        <taxon>Eukaryota</taxon>
        <taxon>Metazoa</taxon>
        <taxon>Spiralia</taxon>
        <taxon>Lophotrochozoa</taxon>
        <taxon>Platyhelminthes</taxon>
        <taxon>Monogenea</taxon>
        <taxon>Polyopisthocotylea</taxon>
        <taxon>Polystomatidea</taxon>
        <taxon>Polystomatidae</taxon>
        <taxon>Protopolystoma</taxon>
    </lineage>
</organism>
<evidence type="ECO:0000313" key="2">
    <source>
        <dbReference type="Proteomes" id="UP000784294"/>
    </source>
</evidence>
<dbReference type="Proteomes" id="UP000784294">
    <property type="component" value="Unassembled WGS sequence"/>
</dbReference>
<sequence>MPQVDWLILDEIGDSVFSLALWSGRFDLARRLLVLANEAASLSTARSTTVRPLHQLQVDTLARLSLPEGPSLLHRAIRLHNTMAVDFLVKSAQANVNSM</sequence>
<proteinExistence type="predicted"/>
<dbReference type="AlphaFoldDB" id="A0A448WYD9"/>
<gene>
    <name evidence="1" type="ORF">PXEA_LOCUS16714</name>
</gene>
<dbReference type="EMBL" id="CAAALY010061087">
    <property type="protein sequence ID" value="VEL23274.1"/>
    <property type="molecule type" value="Genomic_DNA"/>
</dbReference>
<evidence type="ECO:0000313" key="1">
    <source>
        <dbReference type="EMBL" id="VEL23274.1"/>
    </source>
</evidence>
<comment type="caution">
    <text evidence="1">The sequence shown here is derived from an EMBL/GenBank/DDBJ whole genome shotgun (WGS) entry which is preliminary data.</text>
</comment>
<reference evidence="1" key="1">
    <citation type="submission" date="2018-11" db="EMBL/GenBank/DDBJ databases">
        <authorList>
            <consortium name="Pathogen Informatics"/>
        </authorList>
    </citation>
    <scope>NUCLEOTIDE SEQUENCE</scope>
</reference>
<keyword evidence="2" id="KW-1185">Reference proteome</keyword>